<name>A0A1Y1RRE4_9MICC</name>
<feature type="domain" description="NAD-dependent epimerase/dehydratase" evidence="1">
    <location>
        <begin position="17"/>
        <end position="243"/>
    </location>
</feature>
<sequence>MRPLDSAHCAPERGERVLVTGASGLLGREVVFALLRAGYAVRAFQRGESGIRQLLPDHLASRFDQVRGSLTDQLAVRRALTGGADLPPADGVIHLAAKVSVVGDWEDYLRVNLEGTRTLLEAARAAGVSRFLHTSSPSVAHSGTSIVGEGNPPATPQQARGNYARSKAESELLALSFDDENFWVGVLRPHLVWGPGDTQLVERVLDRAASGRLPLLNHGTALIDTLYIDNGADAFVRGYQRLERVRGVPLVITNGQPRPVGEIIAGMCTACGVTPPAYSLPAPLAYGAGLALEKIWARFAPEQIPPLTSFLAEQLSTAHWFDQRRTQELLDWAPTVSLEEGYERLGDFYGQRFAQAPRPR</sequence>
<evidence type="ECO:0000313" key="3">
    <source>
        <dbReference type="Proteomes" id="UP000192359"/>
    </source>
</evidence>
<dbReference type="Gene3D" id="3.40.50.720">
    <property type="entry name" value="NAD(P)-binding Rossmann-like Domain"/>
    <property type="match status" value="1"/>
</dbReference>
<dbReference type="PANTHER" id="PTHR48079">
    <property type="entry name" value="PROTEIN YEEZ"/>
    <property type="match status" value="1"/>
</dbReference>
<dbReference type="InterPro" id="IPR051783">
    <property type="entry name" value="NAD(P)-dependent_oxidoreduct"/>
</dbReference>
<protein>
    <submittedName>
        <fullName evidence="2">Nucleoside-diphosphate sugar epimerase</fullName>
    </submittedName>
</protein>
<gene>
    <name evidence="2" type="ORF">A7979_01545</name>
</gene>
<evidence type="ECO:0000313" key="2">
    <source>
        <dbReference type="EMBL" id="ORC22303.1"/>
    </source>
</evidence>
<dbReference type="EMBL" id="LXWF01000011">
    <property type="protein sequence ID" value="ORC22303.1"/>
    <property type="molecule type" value="Genomic_DNA"/>
</dbReference>
<comment type="caution">
    <text evidence="2">The sequence shown here is derived from an EMBL/GenBank/DDBJ whole genome shotgun (WGS) entry which is preliminary data.</text>
</comment>
<reference evidence="2 3" key="1">
    <citation type="submission" date="2016-05" db="EMBL/GenBank/DDBJ databases">
        <title>Draft genome sequence of a porcine commensal Rothia nasimurium.</title>
        <authorList>
            <person name="Gaiser R.A."/>
            <person name="Van Baarlen P."/>
            <person name="Wells J.M."/>
        </authorList>
    </citation>
    <scope>NUCLEOTIDE SEQUENCE [LARGE SCALE GENOMIC DNA]</scope>
    <source>
        <strain evidence="2 3">PT-32</strain>
    </source>
</reference>
<dbReference type="PANTHER" id="PTHR48079:SF6">
    <property type="entry name" value="NAD(P)-BINDING DOMAIN-CONTAINING PROTEIN-RELATED"/>
    <property type="match status" value="1"/>
</dbReference>
<dbReference type="GO" id="GO:0004029">
    <property type="term" value="F:aldehyde dehydrogenase (NAD+) activity"/>
    <property type="evidence" value="ECO:0007669"/>
    <property type="project" value="TreeGrafter"/>
</dbReference>
<proteinExistence type="predicted"/>
<dbReference type="InterPro" id="IPR036291">
    <property type="entry name" value="NAD(P)-bd_dom_sf"/>
</dbReference>
<dbReference type="AlphaFoldDB" id="A0A1Y1RRE4"/>
<dbReference type="OrthoDB" id="3174087at2"/>
<keyword evidence="3" id="KW-1185">Reference proteome</keyword>
<evidence type="ECO:0000259" key="1">
    <source>
        <dbReference type="Pfam" id="PF01370"/>
    </source>
</evidence>
<dbReference type="Pfam" id="PF01370">
    <property type="entry name" value="Epimerase"/>
    <property type="match status" value="1"/>
</dbReference>
<dbReference type="GO" id="GO:0005737">
    <property type="term" value="C:cytoplasm"/>
    <property type="evidence" value="ECO:0007669"/>
    <property type="project" value="TreeGrafter"/>
</dbReference>
<dbReference type="InterPro" id="IPR001509">
    <property type="entry name" value="Epimerase_deHydtase"/>
</dbReference>
<dbReference type="SUPFAM" id="SSF51735">
    <property type="entry name" value="NAD(P)-binding Rossmann-fold domains"/>
    <property type="match status" value="1"/>
</dbReference>
<organism evidence="2 3">
    <name type="scientific">Rothia nasimurium</name>
    <dbReference type="NCBI Taxonomy" id="85336"/>
    <lineage>
        <taxon>Bacteria</taxon>
        <taxon>Bacillati</taxon>
        <taxon>Actinomycetota</taxon>
        <taxon>Actinomycetes</taxon>
        <taxon>Micrococcales</taxon>
        <taxon>Micrococcaceae</taxon>
        <taxon>Rothia</taxon>
    </lineage>
</organism>
<dbReference type="Proteomes" id="UP000192359">
    <property type="component" value="Unassembled WGS sequence"/>
</dbReference>
<accession>A0A1Y1RRE4</accession>